<evidence type="ECO:0000259" key="8">
    <source>
        <dbReference type="PROSITE" id="PS51146"/>
    </source>
</evidence>
<keyword evidence="10" id="KW-1185">Reference proteome</keyword>
<dbReference type="PROSITE" id="PS51146">
    <property type="entry name" value="KAIC"/>
    <property type="match status" value="2"/>
</dbReference>
<evidence type="ECO:0000256" key="6">
    <source>
        <dbReference type="ARBA" id="ARBA00022801"/>
    </source>
</evidence>
<gene>
    <name evidence="9" type="ORF">E8A74_28020</name>
</gene>
<evidence type="ECO:0000313" key="9">
    <source>
        <dbReference type="EMBL" id="TKD02794.1"/>
    </source>
</evidence>
<dbReference type="GO" id="GO:0016787">
    <property type="term" value="F:hydrolase activity"/>
    <property type="evidence" value="ECO:0007669"/>
    <property type="project" value="UniProtKB-KW"/>
</dbReference>
<dbReference type="AlphaFoldDB" id="A0A4U1J6M3"/>
<dbReference type="InterPro" id="IPR030665">
    <property type="entry name" value="KaiC"/>
</dbReference>
<feature type="region of interest" description="Disordered" evidence="7">
    <location>
        <begin position="479"/>
        <end position="500"/>
    </location>
</feature>
<dbReference type="PIRSF" id="PIRSF039117">
    <property type="entry name" value="KaiC"/>
    <property type="match status" value="1"/>
</dbReference>
<feature type="domain" description="KaiC" evidence="8">
    <location>
        <begin position="8"/>
        <end position="244"/>
    </location>
</feature>
<feature type="domain" description="KaiC" evidence="8">
    <location>
        <begin position="248"/>
        <end position="483"/>
    </location>
</feature>
<organism evidence="9 10">
    <name type="scientific">Polyangium fumosum</name>
    <dbReference type="NCBI Taxonomy" id="889272"/>
    <lineage>
        <taxon>Bacteria</taxon>
        <taxon>Pseudomonadati</taxon>
        <taxon>Myxococcota</taxon>
        <taxon>Polyangia</taxon>
        <taxon>Polyangiales</taxon>
        <taxon>Polyangiaceae</taxon>
        <taxon>Polyangium</taxon>
    </lineage>
</organism>
<dbReference type="InterPro" id="IPR027417">
    <property type="entry name" value="P-loop_NTPase"/>
</dbReference>
<dbReference type="PANTHER" id="PTHR42926:SF1">
    <property type="entry name" value="CIRCADIAN CLOCK OSCILLATOR PROTEIN KAIC 1"/>
    <property type="match status" value="1"/>
</dbReference>
<dbReference type="PANTHER" id="PTHR42926">
    <property type="match status" value="1"/>
</dbReference>
<dbReference type="Pfam" id="PF06745">
    <property type="entry name" value="ATPase"/>
    <property type="match status" value="2"/>
</dbReference>
<proteinExistence type="predicted"/>
<evidence type="ECO:0000256" key="7">
    <source>
        <dbReference type="SAM" id="MobiDB-lite"/>
    </source>
</evidence>
<evidence type="ECO:0000256" key="5">
    <source>
        <dbReference type="ARBA" id="ARBA00022777"/>
    </source>
</evidence>
<protein>
    <recommendedName>
        <fullName evidence="1">non-specific serine/threonine protein kinase</fullName>
        <ecNumber evidence="1">2.7.11.1</ecNumber>
    </recommendedName>
</protein>
<evidence type="ECO:0000256" key="3">
    <source>
        <dbReference type="ARBA" id="ARBA00022679"/>
    </source>
</evidence>
<dbReference type="InterPro" id="IPR010624">
    <property type="entry name" value="KaiC_dom"/>
</dbReference>
<dbReference type="GO" id="GO:0005524">
    <property type="term" value="F:ATP binding"/>
    <property type="evidence" value="ECO:0007669"/>
    <property type="project" value="InterPro"/>
</dbReference>
<name>A0A4U1J6M3_9BACT</name>
<comment type="caution">
    <text evidence="9">The sequence shown here is derived from an EMBL/GenBank/DDBJ whole genome shotgun (WGS) entry which is preliminary data.</text>
</comment>
<dbReference type="Gene3D" id="3.40.50.300">
    <property type="entry name" value="P-loop containing nucleotide triphosphate hydrolases"/>
    <property type="match status" value="2"/>
</dbReference>
<dbReference type="InterPro" id="IPR014774">
    <property type="entry name" value="KaiC-like_dom"/>
</dbReference>
<dbReference type="EC" id="2.7.11.1" evidence="1"/>
<dbReference type="SUPFAM" id="SSF52540">
    <property type="entry name" value="P-loop containing nucleoside triphosphate hydrolases"/>
    <property type="match status" value="2"/>
</dbReference>
<keyword evidence="4" id="KW-0677">Repeat</keyword>
<dbReference type="Proteomes" id="UP000309215">
    <property type="component" value="Unassembled WGS sequence"/>
</dbReference>
<keyword evidence="3" id="KW-0808">Transferase</keyword>
<reference evidence="9 10" key="1">
    <citation type="submission" date="2019-04" db="EMBL/GenBank/DDBJ databases">
        <authorList>
            <person name="Li Y."/>
            <person name="Wang J."/>
        </authorList>
    </citation>
    <scope>NUCLEOTIDE SEQUENCE [LARGE SCALE GENOMIC DNA]</scope>
    <source>
        <strain evidence="9 10">DSM 14668</strain>
    </source>
</reference>
<keyword evidence="5 9" id="KW-0418">Kinase</keyword>
<sequence>MIDRVPIRHLSSGVPGLDEVLGGGVPEFSLNLIAGGPGCGKTTLGHQIMFANASPERRAVYFTVIGEPPIKMLRYQQQYTFFDATKVGDGSVRFIHLGKQALDGGMAKVLEAIVQEIEASNPGIVVVDSFRSMVRGALASGPTGERELTDFMQRLALALTGYEATSFLIGEYAEGEHDSAVFTVADGLIWLYQAVERNSVVRKVQVMKSRGQAQIPGLHTARITDAGYSVFPRLLKPMEVLIERPLEVRLSTGVEGLDEMMGGGIPRGYSALIAGPSGSGKTVLSNQFILEGATRGEHGIVAIFEKRPNDYLQTTPHGEDFEKLVRQKKLEVLYLRPLDLSIDETLLEIQNAVKRLGAKRAVIDSLSGLELALAPTFREDFRESLYRMMGALTGLGVTVMATVELADSYNDLRFSPQGIAFLTDAIIMQRYVEIDGQLKRAMAVVKVRSSQHSKDLREYEISSDGEVIVGQALKGYEGLLTGRPSGGERGKGGRKRRRTR</sequence>
<dbReference type="OrthoDB" id="9783783at2"/>
<keyword evidence="6" id="KW-0378">Hydrolase</keyword>
<dbReference type="GO" id="GO:0004674">
    <property type="term" value="F:protein serine/threonine kinase activity"/>
    <property type="evidence" value="ECO:0007669"/>
    <property type="project" value="UniProtKB-EC"/>
</dbReference>
<evidence type="ECO:0000256" key="1">
    <source>
        <dbReference type="ARBA" id="ARBA00012513"/>
    </source>
</evidence>
<dbReference type="SMART" id="SM00382">
    <property type="entry name" value="AAA"/>
    <property type="match status" value="2"/>
</dbReference>
<dbReference type="PRINTS" id="PR01874">
    <property type="entry name" value="DNAREPAIRADA"/>
</dbReference>
<dbReference type="EMBL" id="SSMQ01000033">
    <property type="protein sequence ID" value="TKD02794.1"/>
    <property type="molecule type" value="Genomic_DNA"/>
</dbReference>
<keyword evidence="2" id="KW-0597">Phosphoprotein</keyword>
<accession>A0A4U1J6M3</accession>
<evidence type="ECO:0000313" key="10">
    <source>
        <dbReference type="Proteomes" id="UP000309215"/>
    </source>
</evidence>
<dbReference type="InterPro" id="IPR051347">
    <property type="entry name" value="Circadian_clock_KaiC-rel"/>
</dbReference>
<dbReference type="InterPro" id="IPR003593">
    <property type="entry name" value="AAA+_ATPase"/>
</dbReference>
<evidence type="ECO:0000256" key="4">
    <source>
        <dbReference type="ARBA" id="ARBA00022737"/>
    </source>
</evidence>
<evidence type="ECO:0000256" key="2">
    <source>
        <dbReference type="ARBA" id="ARBA00022553"/>
    </source>
</evidence>